<gene>
    <name evidence="3" type="ORF">C1H46_019632</name>
</gene>
<dbReference type="AlphaFoldDB" id="A0A540M7X4"/>
<evidence type="ECO:0000256" key="1">
    <source>
        <dbReference type="SAM" id="Coils"/>
    </source>
</evidence>
<evidence type="ECO:0000256" key="2">
    <source>
        <dbReference type="SAM" id="MobiDB-lite"/>
    </source>
</evidence>
<keyword evidence="4" id="KW-1185">Reference proteome</keyword>
<reference evidence="3 4" key="1">
    <citation type="journal article" date="2019" name="G3 (Bethesda)">
        <title>Sequencing of a Wild Apple (Malus baccata) Genome Unravels the Differences Between Cultivated and Wild Apple Species Regarding Disease Resistance and Cold Tolerance.</title>
        <authorList>
            <person name="Chen X."/>
        </authorList>
    </citation>
    <scope>NUCLEOTIDE SEQUENCE [LARGE SCALE GENOMIC DNA]</scope>
    <source>
        <strain evidence="4">cv. Shandingzi</strain>
        <tissue evidence="3">Leaves</tissue>
    </source>
</reference>
<feature type="region of interest" description="Disordered" evidence="2">
    <location>
        <begin position="92"/>
        <end position="133"/>
    </location>
</feature>
<comment type="caution">
    <text evidence="3">The sequence shown here is derived from an EMBL/GenBank/DDBJ whole genome shotgun (WGS) entry which is preliminary data.</text>
</comment>
<organism evidence="3 4">
    <name type="scientific">Malus baccata</name>
    <name type="common">Siberian crab apple</name>
    <name type="synonym">Pyrus baccata</name>
    <dbReference type="NCBI Taxonomy" id="106549"/>
    <lineage>
        <taxon>Eukaryota</taxon>
        <taxon>Viridiplantae</taxon>
        <taxon>Streptophyta</taxon>
        <taxon>Embryophyta</taxon>
        <taxon>Tracheophyta</taxon>
        <taxon>Spermatophyta</taxon>
        <taxon>Magnoliopsida</taxon>
        <taxon>eudicotyledons</taxon>
        <taxon>Gunneridae</taxon>
        <taxon>Pentapetalae</taxon>
        <taxon>rosids</taxon>
        <taxon>fabids</taxon>
        <taxon>Rosales</taxon>
        <taxon>Rosaceae</taxon>
        <taxon>Amygdaloideae</taxon>
        <taxon>Maleae</taxon>
        <taxon>Malus</taxon>
    </lineage>
</organism>
<dbReference type="EMBL" id="VIEB01000337">
    <property type="protein sequence ID" value="TQD94778.1"/>
    <property type="molecule type" value="Genomic_DNA"/>
</dbReference>
<evidence type="ECO:0000313" key="3">
    <source>
        <dbReference type="EMBL" id="TQD94778.1"/>
    </source>
</evidence>
<evidence type="ECO:0000313" key="4">
    <source>
        <dbReference type="Proteomes" id="UP000315295"/>
    </source>
</evidence>
<feature type="compositionally biased region" description="Basic and acidic residues" evidence="2">
    <location>
        <begin position="122"/>
        <end position="133"/>
    </location>
</feature>
<keyword evidence="1" id="KW-0175">Coiled coil</keyword>
<proteinExistence type="predicted"/>
<dbReference type="Proteomes" id="UP000315295">
    <property type="component" value="Unassembled WGS sequence"/>
</dbReference>
<sequence length="149" mass="16940">MPQLQGGMMGGLHQGVLPAWEHPGEAIKKPTVTIEEIQEENMTLEGTMVMAQEENMNLERTMVMAHSTPTHTHLIKQRAELGMEMILDKNRMEHRGEGSESSSRVGMVIDEQGVMQSPTKKAKSEEGRRNTIERKKRVAENWRMMSIKE</sequence>
<name>A0A540M7X4_MALBA</name>
<feature type="coiled-coil region" evidence="1">
    <location>
        <begin position="34"/>
        <end position="61"/>
    </location>
</feature>
<protein>
    <submittedName>
        <fullName evidence="3">Uncharacterized protein</fullName>
    </submittedName>
</protein>
<accession>A0A540M7X4</accession>